<organism evidence="3 4">
    <name type="scientific">Blattamonas nauphoetae</name>
    <dbReference type="NCBI Taxonomy" id="2049346"/>
    <lineage>
        <taxon>Eukaryota</taxon>
        <taxon>Metamonada</taxon>
        <taxon>Preaxostyla</taxon>
        <taxon>Oxymonadida</taxon>
        <taxon>Blattamonas</taxon>
    </lineage>
</organism>
<dbReference type="InterPro" id="IPR000719">
    <property type="entry name" value="Prot_kinase_dom"/>
</dbReference>
<feature type="domain" description="Protein kinase" evidence="2">
    <location>
        <begin position="2271"/>
        <end position="2611"/>
    </location>
</feature>
<dbReference type="SUPFAM" id="SSF51126">
    <property type="entry name" value="Pectin lyase-like"/>
    <property type="match status" value="2"/>
</dbReference>
<evidence type="ECO:0000259" key="2">
    <source>
        <dbReference type="PROSITE" id="PS50011"/>
    </source>
</evidence>
<comment type="caution">
    <text evidence="3">The sequence shown here is derived from an EMBL/GenBank/DDBJ whole genome shotgun (WGS) entry which is preliminary data.</text>
</comment>
<name>A0ABQ9X1E1_9EUKA</name>
<keyword evidence="1" id="KW-0472">Membrane</keyword>
<evidence type="ECO:0000313" key="3">
    <source>
        <dbReference type="EMBL" id="KAK2944441.1"/>
    </source>
</evidence>
<proteinExistence type="predicted"/>
<dbReference type="Pfam" id="PF07714">
    <property type="entry name" value="PK_Tyr_Ser-Thr"/>
    <property type="match status" value="1"/>
</dbReference>
<dbReference type="EMBL" id="JARBJD010000299">
    <property type="protein sequence ID" value="KAK2944441.1"/>
    <property type="molecule type" value="Genomic_DNA"/>
</dbReference>
<dbReference type="InterPro" id="IPR001245">
    <property type="entry name" value="Ser-Thr/Tyr_kinase_cat_dom"/>
</dbReference>
<gene>
    <name evidence="3" type="ORF">BLNAU_20645</name>
</gene>
<dbReference type="InterPro" id="IPR011050">
    <property type="entry name" value="Pectin_lyase_fold/virulence"/>
</dbReference>
<keyword evidence="1" id="KW-1133">Transmembrane helix</keyword>
<dbReference type="SUPFAM" id="SSF56112">
    <property type="entry name" value="Protein kinase-like (PK-like)"/>
    <property type="match status" value="1"/>
</dbReference>
<dbReference type="PROSITE" id="PS50011">
    <property type="entry name" value="PROTEIN_KINASE_DOM"/>
    <property type="match status" value="1"/>
</dbReference>
<dbReference type="Gene3D" id="1.10.510.10">
    <property type="entry name" value="Transferase(Phosphotransferase) domain 1"/>
    <property type="match status" value="1"/>
</dbReference>
<feature type="transmembrane region" description="Helical" evidence="1">
    <location>
        <begin position="2304"/>
        <end position="2328"/>
    </location>
</feature>
<dbReference type="InterPro" id="IPR011009">
    <property type="entry name" value="Kinase-like_dom_sf"/>
</dbReference>
<dbReference type="PANTHER" id="PTHR23257">
    <property type="entry name" value="SERINE-THREONINE PROTEIN KINASE"/>
    <property type="match status" value="1"/>
</dbReference>
<reference evidence="3 4" key="1">
    <citation type="journal article" date="2022" name="bioRxiv">
        <title>Genomics of Preaxostyla Flagellates Illuminates Evolutionary Transitions and the Path Towards Mitochondrial Loss.</title>
        <authorList>
            <person name="Novak L.V.F."/>
            <person name="Treitli S.C."/>
            <person name="Pyrih J."/>
            <person name="Halakuc P."/>
            <person name="Pipaliya S.V."/>
            <person name="Vacek V."/>
            <person name="Brzon O."/>
            <person name="Soukal P."/>
            <person name="Eme L."/>
            <person name="Dacks J.B."/>
            <person name="Karnkowska A."/>
            <person name="Elias M."/>
            <person name="Hampl V."/>
        </authorList>
    </citation>
    <scope>NUCLEOTIDE SEQUENCE [LARGE SCALE GENOMIC DNA]</scope>
    <source>
        <strain evidence="3">NAU3</strain>
        <tissue evidence="3">Gut</tissue>
    </source>
</reference>
<dbReference type="InterPro" id="IPR050167">
    <property type="entry name" value="Ser_Thr_protein_kinase"/>
</dbReference>
<protein>
    <recommendedName>
        <fullName evidence="2">Protein kinase domain-containing protein</fullName>
    </recommendedName>
</protein>
<accession>A0ABQ9X1E1</accession>
<sequence>MSNISTTHSSLAHHISNRIGNVSIVGSSVKDSEDVLIGGLVPRMSLATSFFVANTTISKCFTNAVNTTENNPSMVHETLSASHTFINCTWTSTTTSAHGGAIFSNKMGSLTILSCSFIKCNATTASLSQGGAIRFLGNSAFSLCVNNSKFISCYSQHYTGSLSCTQPSTLIMTRTNFSKSTSGLSVPTAHLLHSPDGSILSNLRFEDGKVDHDDGNSGAIDFDRILGSITQSNILFNSNTAGKGGAVLYSFTSGKPDISWFSCIFFNNKARVERPISDDITNLCLTANDLHFHRDTDDWNHTLAREGSFRNCFSNSEFPRITINTGSTNTHNTISFTNNTLLSDLFPNPSLIVSVRDGATDGDGCGMNYFLPCKTLGYAGKNQLQSSTGEVLVEAGLFEETMGFVVTTRSVTITSYGNENPVFDLSSVGETFMTISNGFDANLKYLSFIVAGNPVVQHTGTGNVDMESCVLMGDENRIPTTSDLISTSGSLSVRNTIFSSLNVGSGVVLKWDGLSSVSLTDLFFLNLETGQAAPFTITPAATLSLSGLYFEKCIGGSFSDLEVDQSALSQLPAIDSWLSTSTSPRTSLKGGEQLTLWPSYQMVVDGNEGADEAFCWLITKKCQTLSNLVTRLGSNLEGTILVRKGRTNEAMIVLVDSQKFTVSGESRTESIFDLESSSTSLIVVPSASSLSLSSLTLTLPSSHTSSPVISSSGTFALSSVTFTLSSSHSDLSVEILSVTSGTTSLVSCSFDGEKKPIGSFLSQSGGTVTLEACSMSEMKMKKSFVSGSGIVFMKGCSFSSLVDDCSSGSGNVIEMQIGEGQKLEISKTATHSSSFISCSSKGNGGALNIAVIGTGTLTISDTSFASCSAAGNGGALFVDLSASTSTSTSFSSLVFGSGSDVNRAALGTKVFVQSSNLKTDADGVLIGLKPTLSGSLVTITEKNEYVGHNTSPESLLFFWYPHIDSSGAVHVHTLGEDHANCGLFALACQTLTHSFTSLKTPRTITLDSPLQVPSSLPTLTEPLTISALAGSPQTLTLASGVCFTVSSGTLSFASLSIELAQLSSTVFVVAGGSIVMDSTCRLVNPSSATHSASLFSISSGTLTLANTPIDFSNRFMSSQSLFSQTGGSLALSGMSIENVSRSSGDGSVISSKLSSGSLSITSCSFSSCICSNGNGGAITVKLVSGSLILSSVSFKSCSADGHGGVLFLDITEMKSSATLSFQSLTFGTQADNDACSADQMGQNVFLLLPPNVNEATLNHLKPLIPTQPLDEIAFNKTEREFVEFGKKTDSSFTPIGSLLYLVHPPSDSIRVRDVNGFDHELCGNGLLPCLTLEGGYSRLGSGNAFDTLTLNSNLRLGTQFESRDKDAVIKADSTEKMIIEEEGCFVIPIGKLTFANIELSLTSTISTSPFQVTGGELCLSASAALFHPGSAATPTKLSSPVFTVTKGSLTIDGSSDTPRVFSFFSNTEGIDGCVIRVGGDLSTQAKLQLSNCHFTSCSNTQGAIISFTGSVPGLVSLDACFFTNNEGFNSNDVSATECWCTALTKETIKSSFSESSLHHLTIGSSSADDILPFSILGVKGRVQDDDNCGLPGISCTSVSKALTHCTQEKDNVFALRTIQMEDDTKESSTLAVGSRQIALTAVSVTTQLEWASDASMITVTTGSVSLESFTLVDLAAASTVPLMFLSSTGTLSLSAITFSGGHFTFHHSLIQSTAGQVILSFCVFSDIGLDSHALFETVSAVEMNTCQFSSITRHSEGPTILSAALSADHPVTALGTAFTACASDGVDSWISFTGQNAKTFDPSNWLGTFDLFSPRTGVVVDNETKVGDATLSPYSLVYEMYPASTQKVFVSSQSGNLDHPLCGHSMLRCRTIDGSHDLTKVDTIEVVGTGNVEGVLVVGNATVTLNGHNGHGTLAMVGLGQVVSDDADDPGMLIVSSLVVDVSLSTLSGKTVFDIVTGTMEISSSSLVSSKSVGLCLISFSGTKLTISHTSISLNISESGVLLTASHGLVNLDTVNISSSSFASTPIVLSDVSSVTMTSLDMADCSVSELISVTNTPSLTLSQSDFVGSSSAVQSTSNSDLCSWSSGLVSLTNCTTVSVIGAVFSSLPQGALFISNSTIRIASSSFSLNKPSSSSSVHWNIRCEGLSKLEIESLNGGDGSQTPSHWISTDEDCVVTKEQVNLEPSFFNPVFSKNESKCVFNKKSKTYSVSLVGQNLIPCGLFLELFEKTPKSDGKTHPIELIEGKTSELAEKRIDLVFKETDPGFNATFEWRGQLVYGRTSKSDSFLIKQSSADERKALTIQTMIWLGPLIGGLLALFLLFLIILLIVRKRRKEKKSEPLKKSELQEIDLAEIVIKEDFPDQNFFVGQSTLTGFDTTSDIPVSDITDNTILQPDMPSRGKVENNGEEVMDAIAFNDCMTTTKKKRADSLYTRLHGENRPDLDRKRLRLELARGIGRLSQLDPRAPELTALSPHSIFLDVSGNIFFKTASQNDHGAFFGSNPASRSEQPKAGLVDQRWQAPETQLTNQNVNREKAAVFSLGLLLWEIETGEVPLKELDAANAQRVLGQGVQLAMENVKSTELADIIIRCIHHTPSERPTPFEVVKVLEEADK</sequence>
<evidence type="ECO:0000313" key="4">
    <source>
        <dbReference type="Proteomes" id="UP001281761"/>
    </source>
</evidence>
<dbReference type="Proteomes" id="UP001281761">
    <property type="component" value="Unassembled WGS sequence"/>
</dbReference>
<keyword evidence="4" id="KW-1185">Reference proteome</keyword>
<keyword evidence="1" id="KW-0812">Transmembrane</keyword>
<evidence type="ECO:0000256" key="1">
    <source>
        <dbReference type="SAM" id="Phobius"/>
    </source>
</evidence>